<dbReference type="PANTHER" id="PTHR13832:SF779">
    <property type="entry name" value="SI:CH211-15P9.2 PROTEIN"/>
    <property type="match status" value="1"/>
</dbReference>
<dbReference type="GO" id="GO:0005739">
    <property type="term" value="C:mitochondrion"/>
    <property type="evidence" value="ECO:0007669"/>
    <property type="project" value="TreeGrafter"/>
</dbReference>
<dbReference type="InterPro" id="IPR015655">
    <property type="entry name" value="PP2C"/>
</dbReference>
<dbReference type="OMA" id="DVRTPPY"/>
<dbReference type="InterPro" id="IPR001932">
    <property type="entry name" value="PPM-type_phosphatase-like_dom"/>
</dbReference>
<evidence type="ECO:0000259" key="5">
    <source>
        <dbReference type="PROSITE" id="PS51746"/>
    </source>
</evidence>
<protein>
    <recommendedName>
        <fullName evidence="5">PPM-type phosphatase domain-containing protein</fullName>
    </recommendedName>
</protein>
<dbReference type="OrthoDB" id="420076at2759"/>
<dbReference type="SMART" id="SM00332">
    <property type="entry name" value="PP2Cc"/>
    <property type="match status" value="1"/>
</dbReference>
<accession>A0A401PH63</accession>
<dbReference type="CDD" id="cd00143">
    <property type="entry name" value="PP2Cc"/>
    <property type="match status" value="1"/>
</dbReference>
<keyword evidence="2 4" id="KW-0378">Hydrolase</keyword>
<organism evidence="6 7">
    <name type="scientific">Scyliorhinus torazame</name>
    <name type="common">Cloudy catshark</name>
    <name type="synonym">Catulus torazame</name>
    <dbReference type="NCBI Taxonomy" id="75743"/>
    <lineage>
        <taxon>Eukaryota</taxon>
        <taxon>Metazoa</taxon>
        <taxon>Chordata</taxon>
        <taxon>Craniata</taxon>
        <taxon>Vertebrata</taxon>
        <taxon>Chondrichthyes</taxon>
        <taxon>Elasmobranchii</taxon>
        <taxon>Galeomorphii</taxon>
        <taxon>Galeoidea</taxon>
        <taxon>Carcharhiniformes</taxon>
        <taxon>Scyliorhinidae</taxon>
        <taxon>Scyliorhinus</taxon>
    </lineage>
</organism>
<dbReference type="GO" id="GO:0046872">
    <property type="term" value="F:metal ion binding"/>
    <property type="evidence" value="ECO:0007669"/>
    <property type="project" value="UniProtKB-KW"/>
</dbReference>
<dbReference type="STRING" id="75743.A0A401PH63"/>
<dbReference type="GO" id="GO:0004741">
    <property type="term" value="F:[pyruvate dehydrogenase (acetyl-transferring)]-phosphatase activity"/>
    <property type="evidence" value="ECO:0007669"/>
    <property type="project" value="TreeGrafter"/>
</dbReference>
<dbReference type="InterPro" id="IPR036457">
    <property type="entry name" value="PPM-type-like_dom_sf"/>
</dbReference>
<evidence type="ECO:0000256" key="3">
    <source>
        <dbReference type="ARBA" id="ARBA00022912"/>
    </source>
</evidence>
<dbReference type="AlphaFoldDB" id="A0A401PH63"/>
<dbReference type="PROSITE" id="PS01032">
    <property type="entry name" value="PPM_1"/>
    <property type="match status" value="1"/>
</dbReference>
<dbReference type="SUPFAM" id="SSF81606">
    <property type="entry name" value="PP2C-like"/>
    <property type="match status" value="1"/>
</dbReference>
<dbReference type="PANTHER" id="PTHR13832">
    <property type="entry name" value="PROTEIN PHOSPHATASE 2C"/>
    <property type="match status" value="1"/>
</dbReference>
<keyword evidence="3 4" id="KW-0904">Protein phosphatase</keyword>
<evidence type="ECO:0000256" key="2">
    <source>
        <dbReference type="ARBA" id="ARBA00022801"/>
    </source>
</evidence>
<dbReference type="Gene3D" id="3.60.40.10">
    <property type="entry name" value="PPM-type phosphatase domain"/>
    <property type="match status" value="1"/>
</dbReference>
<dbReference type="InterPro" id="IPR000222">
    <property type="entry name" value="PP2C_BS"/>
</dbReference>
<dbReference type="Proteomes" id="UP000288216">
    <property type="component" value="Unassembled WGS sequence"/>
</dbReference>
<evidence type="ECO:0000313" key="7">
    <source>
        <dbReference type="Proteomes" id="UP000288216"/>
    </source>
</evidence>
<name>A0A401PH63_SCYTO</name>
<evidence type="ECO:0000313" key="6">
    <source>
        <dbReference type="EMBL" id="GCB72470.1"/>
    </source>
</evidence>
<sequence>MLGVSGMTVCIRHVGKSRGTYSSACAPSNHFAQRISTSHLCNGSSVKTLPGWRNPQRLGTPRFVRSYKAQPQSYQLTLPQINSILKTNEYSLKVPEFDGKNISSVLGFDSNQLASNVPIEDRRSAATCLQSRGMLLGVFDGHAGCACAQAVSERLMYYIAVSLLPRKTLIEIEDAIENERPVLPILQWHKHPNDYVSREAGRLYFTSLRTYWQEHIDLGVEEKMDTSAALKRAFKRLDSDISLEAQIGAGNPFTNYAALRVALSGSTACIAHINGTDLHVANVGDSRAVLGVQNLDGSWSAVTLSTDHNAQNLDEMERVRSEHPAWEEKTVVRHDRLLGLLMPFRAFGDVKFKWSIELQKRVLESRPELLTADEFSKCFPANYHTPPYLTAEPEVSHYKLRPQDKFLILATDGLWDVMHRQNVVQIVGEHLTSLRSQQPISANGYKVTVGQMHSLLLERKARVSSAFTDQNSATHLIRHALGSNEFGSIEHGRLSRMLSLPEDLARMYRDDMTVVVVQLNSRLIGAYDKAEASVN</sequence>
<dbReference type="PROSITE" id="PS51746">
    <property type="entry name" value="PPM_2"/>
    <property type="match status" value="1"/>
</dbReference>
<comment type="similarity">
    <text evidence="4">Belongs to the PP2C family.</text>
</comment>
<proteinExistence type="inferred from homology"/>
<gene>
    <name evidence="6" type="ORF">scyTo_0002011</name>
</gene>
<dbReference type="EMBL" id="BFAA01000476">
    <property type="protein sequence ID" value="GCB72470.1"/>
    <property type="molecule type" value="Genomic_DNA"/>
</dbReference>
<dbReference type="Pfam" id="PF00481">
    <property type="entry name" value="PP2C"/>
    <property type="match status" value="1"/>
</dbReference>
<keyword evidence="1" id="KW-0479">Metal-binding</keyword>
<evidence type="ECO:0000256" key="4">
    <source>
        <dbReference type="RuleBase" id="RU003465"/>
    </source>
</evidence>
<evidence type="ECO:0000256" key="1">
    <source>
        <dbReference type="ARBA" id="ARBA00022723"/>
    </source>
</evidence>
<feature type="domain" description="PPM-type phosphatase" evidence="5">
    <location>
        <begin position="105"/>
        <end position="519"/>
    </location>
</feature>
<comment type="caution">
    <text evidence="6">The sequence shown here is derived from an EMBL/GenBank/DDBJ whole genome shotgun (WGS) entry which is preliminary data.</text>
</comment>
<reference evidence="6 7" key="1">
    <citation type="journal article" date="2018" name="Nat. Ecol. Evol.">
        <title>Shark genomes provide insights into elasmobranch evolution and the origin of vertebrates.</title>
        <authorList>
            <person name="Hara Y"/>
            <person name="Yamaguchi K"/>
            <person name="Onimaru K"/>
            <person name="Kadota M"/>
            <person name="Koyanagi M"/>
            <person name="Keeley SD"/>
            <person name="Tatsumi K"/>
            <person name="Tanaka K"/>
            <person name="Motone F"/>
            <person name="Kageyama Y"/>
            <person name="Nozu R"/>
            <person name="Adachi N"/>
            <person name="Nishimura O"/>
            <person name="Nakagawa R"/>
            <person name="Tanegashima C"/>
            <person name="Kiyatake I"/>
            <person name="Matsumoto R"/>
            <person name="Murakumo K"/>
            <person name="Nishida K"/>
            <person name="Terakita A"/>
            <person name="Kuratani S"/>
            <person name="Sato K"/>
            <person name="Hyodo S Kuraku.S."/>
        </authorList>
    </citation>
    <scope>NUCLEOTIDE SEQUENCE [LARGE SCALE GENOMIC DNA]</scope>
</reference>
<keyword evidence="7" id="KW-1185">Reference proteome</keyword>